<evidence type="ECO:0000313" key="4">
    <source>
        <dbReference type="Proteomes" id="UP000193944"/>
    </source>
</evidence>
<feature type="transmembrane region" description="Helical" evidence="2">
    <location>
        <begin position="217"/>
        <end position="238"/>
    </location>
</feature>
<accession>A0A1Y1X9F5</accession>
<name>A0A1Y1X9F5_9FUNG</name>
<feature type="region of interest" description="Disordered" evidence="1">
    <location>
        <begin position="74"/>
        <end position="202"/>
    </location>
</feature>
<dbReference type="EMBL" id="MCFG01000096">
    <property type="protein sequence ID" value="ORX82390.1"/>
    <property type="molecule type" value="Genomic_DNA"/>
</dbReference>
<evidence type="ECO:0000313" key="3">
    <source>
        <dbReference type="EMBL" id="ORX82390.1"/>
    </source>
</evidence>
<feature type="region of interest" description="Disordered" evidence="1">
    <location>
        <begin position="327"/>
        <end position="379"/>
    </location>
</feature>
<keyword evidence="2" id="KW-0472">Membrane</keyword>
<feature type="compositionally biased region" description="Polar residues" evidence="1">
    <location>
        <begin position="353"/>
        <end position="379"/>
    </location>
</feature>
<proteinExistence type="predicted"/>
<reference evidence="3 4" key="2">
    <citation type="submission" date="2016-08" db="EMBL/GenBank/DDBJ databases">
        <title>Pervasive Adenine N6-methylation of Active Genes in Fungi.</title>
        <authorList>
            <consortium name="DOE Joint Genome Institute"/>
            <person name="Mondo S.J."/>
            <person name="Dannebaum R.O."/>
            <person name="Kuo R.C."/>
            <person name="Labutti K."/>
            <person name="Haridas S."/>
            <person name="Kuo A."/>
            <person name="Salamov A."/>
            <person name="Ahrendt S.R."/>
            <person name="Lipzen A."/>
            <person name="Sullivan W."/>
            <person name="Andreopoulos W.B."/>
            <person name="Clum A."/>
            <person name="Lindquist E."/>
            <person name="Daum C."/>
            <person name="Ramamoorthy G.K."/>
            <person name="Gryganskyi A."/>
            <person name="Culley D."/>
            <person name="Magnuson J.K."/>
            <person name="James T.Y."/>
            <person name="O'Malley M.A."/>
            <person name="Stajich J.E."/>
            <person name="Spatafora J.W."/>
            <person name="Visel A."/>
            <person name="Grigoriev I.V."/>
        </authorList>
    </citation>
    <scope>NUCLEOTIDE SEQUENCE [LARGE SCALE GENOMIC DNA]</scope>
    <source>
        <strain evidence="3 4">S4</strain>
    </source>
</reference>
<reference evidence="3 4" key="1">
    <citation type="submission" date="2016-08" db="EMBL/GenBank/DDBJ databases">
        <title>A Parts List for Fungal Cellulosomes Revealed by Comparative Genomics.</title>
        <authorList>
            <consortium name="DOE Joint Genome Institute"/>
            <person name="Haitjema C.H."/>
            <person name="Gilmore S.P."/>
            <person name="Henske J.K."/>
            <person name="Solomon K.V."/>
            <person name="De Groot R."/>
            <person name="Kuo A."/>
            <person name="Mondo S.J."/>
            <person name="Salamov A.A."/>
            <person name="Labutti K."/>
            <person name="Zhao Z."/>
            <person name="Chiniquy J."/>
            <person name="Barry K."/>
            <person name="Brewer H.M."/>
            <person name="Purvine S.O."/>
            <person name="Wright A.T."/>
            <person name="Boxma B."/>
            <person name="Van Alen T."/>
            <person name="Hackstein J.H."/>
            <person name="Baker S.E."/>
            <person name="Grigoriev I.V."/>
            <person name="O'Malley M.A."/>
        </authorList>
    </citation>
    <scope>NUCLEOTIDE SEQUENCE [LARGE SCALE GENOMIC DNA]</scope>
    <source>
        <strain evidence="3 4">S4</strain>
    </source>
</reference>
<feature type="transmembrane region" description="Helical" evidence="2">
    <location>
        <begin position="6"/>
        <end position="26"/>
    </location>
</feature>
<protein>
    <submittedName>
        <fullName evidence="3">Uncharacterized protein</fullName>
    </submittedName>
</protein>
<gene>
    <name evidence="3" type="ORF">BCR32DRAFT_292703</name>
</gene>
<keyword evidence="2" id="KW-0812">Transmembrane</keyword>
<dbReference type="AlphaFoldDB" id="A0A1Y1X9F5"/>
<dbReference type="Proteomes" id="UP000193944">
    <property type="component" value="Unassembled WGS sequence"/>
</dbReference>
<evidence type="ECO:0000256" key="1">
    <source>
        <dbReference type="SAM" id="MobiDB-lite"/>
    </source>
</evidence>
<organism evidence="3 4">
    <name type="scientific">Anaeromyces robustus</name>
    <dbReference type="NCBI Taxonomy" id="1754192"/>
    <lineage>
        <taxon>Eukaryota</taxon>
        <taxon>Fungi</taxon>
        <taxon>Fungi incertae sedis</taxon>
        <taxon>Chytridiomycota</taxon>
        <taxon>Chytridiomycota incertae sedis</taxon>
        <taxon>Neocallimastigomycetes</taxon>
        <taxon>Neocallimastigales</taxon>
        <taxon>Neocallimastigaceae</taxon>
        <taxon>Anaeromyces</taxon>
    </lineage>
</organism>
<sequence length="603" mass="68094">MCKINFFIVLYIYIIIQITWTVSIPVEVDNYCPPGIECNDKNINNSMGYRKKFNYKSDVTINNNSNNSDVTINNNSNNSNNLNNSNNSNISSNSEFNSDNNLKQKYKYVPTMGDNYPPTENDNDANKEFSDKNNNLGNNRQTPDGTNEVQTIPQENTNDYTPVQTSVPDSFQSTNQNINKSTNSDISDVTDTSNTQSEEKIGKDYTKKKPGLKNKGVIIFLLITLLVIIVLILGLFIYKKNNNKAQVEEVSIEPEFKTGNLLEKIQAMKEMEEMNEMKNSSQGTLLNYNVLNPELSSIQSSSREISLNNALNPTPKITEQYSRMYDSMNRGLKPPPSRDNFSNKKNNKNLKNGSSPLVISTNRKSKYSDSSKSQNTNSECFSISRTSTDISQCITPTTSHSSNGIFYGYGYKNNKLNKHSSVALTFGCPSVSEKEEDYTEGSLCSPTHTSYNISSNHSSSRLSSRLSSSRISSPRSLTSFIANSPITQSFKSRISTLYNRHYTNDRRIYNEPERTNYMDDARNKNQYISVTEFGNNVKFDNTAENHKTKNNVNTNKDFDASSPADNTFMYENSTDLLIDDNKYVSSFMNGSDKKLDLSLKNYQ</sequence>
<feature type="compositionally biased region" description="Polar residues" evidence="1">
    <location>
        <begin position="132"/>
        <end position="196"/>
    </location>
</feature>
<keyword evidence="2" id="KW-1133">Transmembrane helix</keyword>
<feature type="compositionally biased region" description="Low complexity" evidence="1">
    <location>
        <begin position="74"/>
        <end position="101"/>
    </location>
</feature>
<comment type="caution">
    <text evidence="3">The sequence shown here is derived from an EMBL/GenBank/DDBJ whole genome shotgun (WGS) entry which is preliminary data.</text>
</comment>
<dbReference type="OrthoDB" id="10665431at2759"/>
<evidence type="ECO:0000256" key="2">
    <source>
        <dbReference type="SAM" id="Phobius"/>
    </source>
</evidence>
<keyword evidence="4" id="KW-1185">Reference proteome</keyword>